<comment type="caution">
    <text evidence="1">The sequence shown here is derived from an EMBL/GenBank/DDBJ whole genome shotgun (WGS) entry which is preliminary data.</text>
</comment>
<reference evidence="1" key="1">
    <citation type="journal article" date="2015" name="Nature">
        <title>Complex archaea that bridge the gap between prokaryotes and eukaryotes.</title>
        <authorList>
            <person name="Spang A."/>
            <person name="Saw J.H."/>
            <person name="Jorgensen S.L."/>
            <person name="Zaremba-Niedzwiedzka K."/>
            <person name="Martijn J."/>
            <person name="Lind A.E."/>
            <person name="van Eijk R."/>
            <person name="Schleper C."/>
            <person name="Guy L."/>
            <person name="Ettema T.J."/>
        </authorList>
    </citation>
    <scope>NUCLEOTIDE SEQUENCE</scope>
</reference>
<organism evidence="1">
    <name type="scientific">marine sediment metagenome</name>
    <dbReference type="NCBI Taxonomy" id="412755"/>
    <lineage>
        <taxon>unclassified sequences</taxon>
        <taxon>metagenomes</taxon>
        <taxon>ecological metagenomes</taxon>
    </lineage>
</organism>
<gene>
    <name evidence="1" type="ORF">LCGC14_3085740</name>
</gene>
<sequence length="74" mass="8093">MVVSLENLIRVAEIAVRAGAAVKALRKNGNEEAAMVIEKECNAACKKIVSVARGRRRRAVRARSQQRSNGGRFT</sequence>
<name>A0A0F8YJI6_9ZZZZ</name>
<accession>A0A0F8YJI6</accession>
<evidence type="ECO:0000313" key="1">
    <source>
        <dbReference type="EMBL" id="KKK54339.1"/>
    </source>
</evidence>
<dbReference type="EMBL" id="LAZR01066044">
    <property type="protein sequence ID" value="KKK54339.1"/>
    <property type="molecule type" value="Genomic_DNA"/>
</dbReference>
<protein>
    <submittedName>
        <fullName evidence="1">Uncharacterized protein</fullName>
    </submittedName>
</protein>
<proteinExistence type="predicted"/>
<dbReference type="AlphaFoldDB" id="A0A0F8YJI6"/>